<dbReference type="AlphaFoldDB" id="M7TRI8"/>
<gene>
    <name evidence="1" type="ORF">BcDW1_7532</name>
</gene>
<sequence length="86" mass="9317">MYVIAVTVPIVATRSQRASKPKFAAAPLWMAAKTNFGSYATGVVELIVPSQQYFVKQLLHTSGVVVLVRSQLRDMMAHPTQVGLSG</sequence>
<dbReference type="EMBL" id="KB707977">
    <property type="protein sequence ID" value="EMR83900.1"/>
    <property type="molecule type" value="Genomic_DNA"/>
</dbReference>
<name>M7TRI8_BOTF1</name>
<protein>
    <submittedName>
        <fullName evidence="1">Uncharacterized protein</fullName>
    </submittedName>
</protein>
<proteinExistence type="predicted"/>
<evidence type="ECO:0000313" key="2">
    <source>
        <dbReference type="Proteomes" id="UP000012045"/>
    </source>
</evidence>
<reference evidence="2" key="1">
    <citation type="journal article" date="2013" name="Genome Announc.">
        <title>Draft genome sequence of Botrytis cinerea BcDW1, inoculum for noble rot of grape berries.</title>
        <authorList>
            <person name="Blanco-Ulate B."/>
            <person name="Allen G."/>
            <person name="Powell A.L."/>
            <person name="Cantu D."/>
        </authorList>
    </citation>
    <scope>NUCLEOTIDE SEQUENCE [LARGE SCALE GENOMIC DNA]</scope>
    <source>
        <strain evidence="2">BcDW1</strain>
    </source>
</reference>
<organism evidence="1 2">
    <name type="scientific">Botryotinia fuckeliana (strain BcDW1)</name>
    <name type="common">Noble rot fungus</name>
    <name type="synonym">Botrytis cinerea</name>
    <dbReference type="NCBI Taxonomy" id="1290391"/>
    <lineage>
        <taxon>Eukaryota</taxon>
        <taxon>Fungi</taxon>
        <taxon>Dikarya</taxon>
        <taxon>Ascomycota</taxon>
        <taxon>Pezizomycotina</taxon>
        <taxon>Leotiomycetes</taxon>
        <taxon>Helotiales</taxon>
        <taxon>Sclerotiniaceae</taxon>
        <taxon>Botrytis</taxon>
    </lineage>
</organism>
<accession>M7TRI8</accession>
<dbReference type="HOGENOM" id="CLU_2497602_0_0_1"/>
<dbReference type="Proteomes" id="UP000012045">
    <property type="component" value="Unassembled WGS sequence"/>
</dbReference>
<evidence type="ECO:0000313" key="1">
    <source>
        <dbReference type="EMBL" id="EMR83900.1"/>
    </source>
</evidence>